<keyword evidence="4" id="KW-0067">ATP-binding</keyword>
<evidence type="ECO:0000313" key="5">
    <source>
        <dbReference type="Proteomes" id="UP000751852"/>
    </source>
</evidence>
<feature type="domain" description="Helicase C-terminal" evidence="3">
    <location>
        <begin position="440"/>
        <end position="590"/>
    </location>
</feature>
<accession>A0ABS0T7L6</accession>
<dbReference type="InterPro" id="IPR001650">
    <property type="entry name" value="Helicase_C-like"/>
</dbReference>
<evidence type="ECO:0000259" key="2">
    <source>
        <dbReference type="PROSITE" id="PS51192"/>
    </source>
</evidence>
<dbReference type="InterPro" id="IPR006935">
    <property type="entry name" value="Helicase/UvrB_N"/>
</dbReference>
<keyword evidence="4" id="KW-0347">Helicase</keyword>
<dbReference type="InterPro" id="IPR001736">
    <property type="entry name" value="PLipase_D/transphosphatidylase"/>
</dbReference>
<proteinExistence type="predicted"/>
<sequence length="954" mass="110847">MENLIQDIKDSLHKGFINKAIEKRGRFLPKLLINTESENVLATIIDELYKCKSFSISVAFITESGLASLKMHLYELAQKGVKGRILTSNYLSFNSPKMYQVLLKLENVEVRVTRVSGFHAKGYIFDHEYHTSLIVGSSNLTSNALKVNYEHNILLSSHRNGDIVDKVKDQFDHLWNESDVLTPEWIESYRPIYRPRTFEKVLEVEKQQVEIQHQIQTAQKIVPNLMQEEALKSLAELRAQHEKRALIISATGTGKTIMSALDVRAYRPKRFLFIVHNEGILRRAMEDYQKVLADEPASAFGLLTGGRKDLDAKYIFATIQTISKQEIHEQLGPDYFDYIVYDEAHRIAAESYGRVLEYFKPNFLLGMTATPERNDTLNIFELFHYNIAYEIRLHQALENDMLCPFHYFGVTDFVLDDIKRDDTEMLQYLTSDERVRYILERTHYFGYSGERLQGLIFASNVDEAEKLATKLTEFGYPTEYLVGKHTQQHRQEVIQRLRSGDISYIITVDLFNEGIDIPEVNQVVMLRATESSIVFIQQLGRGLRKSDNKDFVTVIDFIGNYKKNYLIPVALSGDQSQNRDNYRKFLTDTTVLQGVSTINFTNVAKQKIFDALNEASLDHKNVLKEAYITVKKRIGHMPMLMDFIQQNSIDPMVILQKYGNYHKFLIEINKTKHVLPKDAEQNLTFLSKELGSGLRIIEQVMIRYLLNGPATKDEILRHAQQFDSTFSIKDIEGAIRILSYTFYGKGFSKTNGPPIIEIEDETLHLNQVLTSNMKNPIFKRYFDDIMNFIEYHYHQRQLGLNQLILYNKYSRYDFTRIMNWEKNGSSYVFGYTVKNNAVPIFITYHKGESFTETTRYLDTFLNQSELKWYTKSKRTIESNQESQIINHKDNNLTLYIFVQKEEMEKTDFYYLGTVQVIDSTVEETTMVNGDAVVTMHLALDTPVRDDIYRYLIEK</sequence>
<dbReference type="InterPro" id="IPR050742">
    <property type="entry name" value="Helicase_Restrict-Modif_Enz"/>
</dbReference>
<dbReference type="PANTHER" id="PTHR47396:SF1">
    <property type="entry name" value="ATP-DEPENDENT HELICASE IRC3-RELATED"/>
    <property type="match status" value="1"/>
</dbReference>
<organism evidence="4 5">
    <name type="scientific">Staphylococcus canis</name>
    <dbReference type="NCBI Taxonomy" id="2724942"/>
    <lineage>
        <taxon>Bacteria</taxon>
        <taxon>Bacillati</taxon>
        <taxon>Bacillota</taxon>
        <taxon>Bacilli</taxon>
        <taxon>Bacillales</taxon>
        <taxon>Staphylococcaceae</taxon>
        <taxon>Staphylococcus</taxon>
    </lineage>
</organism>
<dbReference type="Pfam" id="PF04851">
    <property type="entry name" value="ResIII"/>
    <property type="match status" value="1"/>
</dbReference>
<dbReference type="SMART" id="SM00487">
    <property type="entry name" value="DEXDc"/>
    <property type="match status" value="1"/>
</dbReference>
<keyword evidence="5" id="KW-1185">Reference proteome</keyword>
<dbReference type="Gene3D" id="3.40.50.300">
    <property type="entry name" value="P-loop containing nucleotide triphosphate hydrolases"/>
    <property type="match status" value="2"/>
</dbReference>
<dbReference type="GO" id="GO:0004386">
    <property type="term" value="F:helicase activity"/>
    <property type="evidence" value="ECO:0007669"/>
    <property type="project" value="UniProtKB-KW"/>
</dbReference>
<dbReference type="Gene3D" id="3.30.870.10">
    <property type="entry name" value="Endonuclease Chain A"/>
    <property type="match status" value="1"/>
</dbReference>
<dbReference type="InterPro" id="IPR014001">
    <property type="entry name" value="Helicase_ATP-bd"/>
</dbReference>
<dbReference type="PROSITE" id="PS50035">
    <property type="entry name" value="PLD"/>
    <property type="match status" value="1"/>
</dbReference>
<dbReference type="RefSeq" id="WP_198617201.1">
    <property type="nucleotide sequence ID" value="NZ_JABANU010000004.1"/>
</dbReference>
<evidence type="ECO:0000259" key="1">
    <source>
        <dbReference type="PROSITE" id="PS50035"/>
    </source>
</evidence>
<dbReference type="Pfam" id="PF13091">
    <property type="entry name" value="PLDc_2"/>
    <property type="match status" value="1"/>
</dbReference>
<dbReference type="Pfam" id="PF11907">
    <property type="entry name" value="DUF3427"/>
    <property type="match status" value="1"/>
</dbReference>
<evidence type="ECO:0000313" key="4">
    <source>
        <dbReference type="EMBL" id="MBI5974407.1"/>
    </source>
</evidence>
<gene>
    <name evidence="4" type="ORF">HHH54_02190</name>
</gene>
<dbReference type="PROSITE" id="PS51194">
    <property type="entry name" value="HELICASE_CTER"/>
    <property type="match status" value="1"/>
</dbReference>
<evidence type="ECO:0000259" key="3">
    <source>
        <dbReference type="PROSITE" id="PS51194"/>
    </source>
</evidence>
<dbReference type="PANTHER" id="PTHR47396">
    <property type="entry name" value="TYPE I RESTRICTION ENZYME ECOKI R PROTEIN"/>
    <property type="match status" value="1"/>
</dbReference>
<keyword evidence="4" id="KW-0378">Hydrolase</keyword>
<dbReference type="SUPFAM" id="SSF56024">
    <property type="entry name" value="Phospholipase D/nuclease"/>
    <property type="match status" value="1"/>
</dbReference>
<dbReference type="Pfam" id="PF00271">
    <property type="entry name" value="Helicase_C"/>
    <property type="match status" value="1"/>
</dbReference>
<dbReference type="EMBL" id="JABANU010000004">
    <property type="protein sequence ID" value="MBI5974407.1"/>
    <property type="molecule type" value="Genomic_DNA"/>
</dbReference>
<dbReference type="InterPro" id="IPR021835">
    <property type="entry name" value="DUF3427"/>
</dbReference>
<dbReference type="CDD" id="cd09204">
    <property type="entry name" value="PLDc_N_DEXD_b2"/>
    <property type="match status" value="1"/>
</dbReference>
<feature type="domain" description="Helicase ATP-binding" evidence="2">
    <location>
        <begin position="236"/>
        <end position="389"/>
    </location>
</feature>
<dbReference type="SUPFAM" id="SSF52540">
    <property type="entry name" value="P-loop containing nucleoside triphosphate hydrolases"/>
    <property type="match status" value="1"/>
</dbReference>
<dbReference type="SMART" id="SM00490">
    <property type="entry name" value="HELICc"/>
    <property type="match status" value="1"/>
</dbReference>
<reference evidence="4 5" key="1">
    <citation type="submission" date="2020-04" db="EMBL/GenBank/DDBJ databases">
        <title>Staphylococcus species from domestic dog.</title>
        <authorList>
            <person name="Paterson G.K."/>
        </authorList>
    </citation>
    <scope>NUCLEOTIDE SEQUENCE [LARGE SCALE GENOMIC DNA]</scope>
    <source>
        <strain evidence="4 5">H16/1A</strain>
    </source>
</reference>
<dbReference type="CDD" id="cd18799">
    <property type="entry name" value="SF2_C_EcoAI-like"/>
    <property type="match status" value="1"/>
</dbReference>
<dbReference type="InterPro" id="IPR025202">
    <property type="entry name" value="PLD-like_dom"/>
</dbReference>
<dbReference type="InterPro" id="IPR058403">
    <property type="entry name" value="DUF8090"/>
</dbReference>
<dbReference type="InterPro" id="IPR027417">
    <property type="entry name" value="P-loop_NTPase"/>
</dbReference>
<dbReference type="Pfam" id="PF26350">
    <property type="entry name" value="DUF8090"/>
    <property type="match status" value="1"/>
</dbReference>
<keyword evidence="4" id="KW-0547">Nucleotide-binding</keyword>
<comment type="caution">
    <text evidence="4">The sequence shown here is derived from an EMBL/GenBank/DDBJ whole genome shotgun (WGS) entry which is preliminary data.</text>
</comment>
<feature type="domain" description="PLD phosphodiesterase" evidence="1">
    <location>
        <begin position="119"/>
        <end position="144"/>
    </location>
</feature>
<dbReference type="PROSITE" id="PS51192">
    <property type="entry name" value="HELICASE_ATP_BIND_1"/>
    <property type="match status" value="1"/>
</dbReference>
<name>A0ABS0T7L6_9STAP</name>
<dbReference type="CDD" id="cd18032">
    <property type="entry name" value="DEXHc_RE_I_III_res"/>
    <property type="match status" value="1"/>
</dbReference>
<protein>
    <submittedName>
        <fullName evidence="4">DEAD/DEAH box helicase</fullName>
    </submittedName>
</protein>
<dbReference type="Proteomes" id="UP000751852">
    <property type="component" value="Unassembled WGS sequence"/>
</dbReference>